<name>A0A7C3DQW9_MEIRU</name>
<dbReference type="EMBL" id="DSWI01000031">
    <property type="protein sequence ID" value="HFG21548.1"/>
    <property type="molecule type" value="Genomic_DNA"/>
</dbReference>
<gene>
    <name evidence="1" type="ORF">ENS82_12700</name>
</gene>
<protein>
    <submittedName>
        <fullName evidence="1">Uncharacterized protein</fullName>
    </submittedName>
</protein>
<dbReference type="AlphaFoldDB" id="A0A7C3DQW9"/>
<reference evidence="1" key="1">
    <citation type="journal article" date="2020" name="mSystems">
        <title>Genome- and Community-Level Interaction Insights into Carbon Utilization and Element Cycling Functions of Hydrothermarchaeota in Hydrothermal Sediment.</title>
        <authorList>
            <person name="Zhou Z."/>
            <person name="Liu Y."/>
            <person name="Xu W."/>
            <person name="Pan J."/>
            <person name="Luo Z.H."/>
            <person name="Li M."/>
        </authorList>
    </citation>
    <scope>NUCLEOTIDE SEQUENCE [LARGE SCALE GENOMIC DNA]</scope>
    <source>
        <strain evidence="1">SpSt-524</strain>
    </source>
</reference>
<sequence length="72" mass="8571">MKPIEKILDSALYIAREAPKQRGRYAARAQISWRHIERIREALAELGVDPQHWDHRGSLERLCRQLEEYHAH</sequence>
<comment type="caution">
    <text evidence="1">The sequence shown here is derived from an EMBL/GenBank/DDBJ whole genome shotgun (WGS) entry which is preliminary data.</text>
</comment>
<proteinExistence type="predicted"/>
<evidence type="ECO:0000313" key="1">
    <source>
        <dbReference type="EMBL" id="HFG21548.1"/>
    </source>
</evidence>
<organism evidence="1">
    <name type="scientific">Meiothermus ruber</name>
    <dbReference type="NCBI Taxonomy" id="277"/>
    <lineage>
        <taxon>Bacteria</taxon>
        <taxon>Thermotogati</taxon>
        <taxon>Deinococcota</taxon>
        <taxon>Deinococci</taxon>
        <taxon>Thermales</taxon>
        <taxon>Thermaceae</taxon>
        <taxon>Meiothermus</taxon>
    </lineage>
</organism>
<accession>A0A7C3DQW9</accession>